<sequence length="93" mass="10406">MPANQLITQPRKETDLRILMADTNGMPQAYYLHDVFGEVVGRIDKCKKDGTMFRFRAVYAPIPVVDGRMPKAGMIAVDPNSIILVGEEPKEND</sequence>
<protein>
    <submittedName>
        <fullName evidence="1">Uncharacterized protein</fullName>
    </submittedName>
</protein>
<gene>
    <name evidence="1" type="ORF">LMUP508_00915</name>
</gene>
<dbReference type="RefSeq" id="WP_143112918.1">
    <property type="nucleotide sequence ID" value="NZ_CABFNH010000010.1"/>
</dbReference>
<evidence type="ECO:0000313" key="2">
    <source>
        <dbReference type="Proteomes" id="UP000365705"/>
    </source>
</evidence>
<dbReference type="Proteomes" id="UP000365705">
    <property type="component" value="Unassembled WGS sequence"/>
</dbReference>
<name>A0A508YQW9_LIMMU</name>
<dbReference type="AlphaFoldDB" id="A0A508YQW9"/>
<dbReference type="EMBL" id="CABFNH010000010">
    <property type="protein sequence ID" value="VTZ89789.1"/>
    <property type="molecule type" value="Genomic_DNA"/>
</dbReference>
<organism evidence="1 2">
    <name type="scientific">Limosilactobacillus mucosae</name>
    <name type="common">Lactobacillus mucosae</name>
    <dbReference type="NCBI Taxonomy" id="97478"/>
    <lineage>
        <taxon>Bacteria</taxon>
        <taxon>Bacillati</taxon>
        <taxon>Bacillota</taxon>
        <taxon>Bacilli</taxon>
        <taxon>Lactobacillales</taxon>
        <taxon>Lactobacillaceae</taxon>
        <taxon>Limosilactobacillus</taxon>
    </lineage>
</organism>
<accession>A0A508YQW9</accession>
<proteinExistence type="predicted"/>
<evidence type="ECO:0000313" key="1">
    <source>
        <dbReference type="EMBL" id="VTZ89789.1"/>
    </source>
</evidence>
<reference evidence="1 2" key="1">
    <citation type="submission" date="2019-06" db="EMBL/GenBank/DDBJ databases">
        <authorList>
            <person name="Rodrigo-Torres L."/>
            <person name="Arahal R. D."/>
            <person name="Lucena T."/>
        </authorList>
    </citation>
    <scope>NUCLEOTIDE SEQUENCE [LARGE SCALE GENOMIC DNA]</scope>
    <source>
        <strain evidence="1 2">INIA P508</strain>
    </source>
</reference>